<keyword evidence="5" id="KW-1133">Transmembrane helix</keyword>
<feature type="region of interest" description="Disordered" evidence="4">
    <location>
        <begin position="726"/>
        <end position="747"/>
    </location>
</feature>
<evidence type="ECO:0000256" key="4">
    <source>
        <dbReference type="SAM" id="MobiDB-lite"/>
    </source>
</evidence>
<evidence type="ECO:0000256" key="2">
    <source>
        <dbReference type="ARBA" id="ARBA00022670"/>
    </source>
</evidence>
<keyword evidence="3" id="KW-0378">Hydrolase</keyword>
<evidence type="ECO:0000256" key="1">
    <source>
        <dbReference type="ARBA" id="ARBA00005234"/>
    </source>
</evidence>
<feature type="transmembrane region" description="Helical" evidence="5">
    <location>
        <begin position="823"/>
        <end position="856"/>
    </location>
</feature>
<feature type="transmembrane region" description="Helical" evidence="5">
    <location>
        <begin position="1008"/>
        <end position="1028"/>
    </location>
</feature>
<evidence type="ECO:0000256" key="3">
    <source>
        <dbReference type="ARBA" id="ARBA00022801"/>
    </source>
</evidence>
<dbReference type="PROSITE" id="PS50600">
    <property type="entry name" value="ULP_PROTEASE"/>
    <property type="match status" value="1"/>
</dbReference>
<dbReference type="Gene3D" id="3.40.395.10">
    <property type="entry name" value="Adenoviral Proteinase, Chain A"/>
    <property type="match status" value="1"/>
</dbReference>
<evidence type="ECO:0000313" key="8">
    <source>
        <dbReference type="Proteomes" id="UP001189429"/>
    </source>
</evidence>
<feature type="transmembrane region" description="Helical" evidence="5">
    <location>
        <begin position="536"/>
        <end position="555"/>
    </location>
</feature>
<feature type="transmembrane region" description="Helical" evidence="5">
    <location>
        <begin position="876"/>
        <end position="904"/>
    </location>
</feature>
<dbReference type="EMBL" id="CAUYUJ010000894">
    <property type="protein sequence ID" value="CAK0793078.1"/>
    <property type="molecule type" value="Genomic_DNA"/>
</dbReference>
<dbReference type="SUPFAM" id="SSF54001">
    <property type="entry name" value="Cysteine proteinases"/>
    <property type="match status" value="1"/>
</dbReference>
<keyword evidence="5" id="KW-0472">Membrane</keyword>
<evidence type="ECO:0000256" key="5">
    <source>
        <dbReference type="SAM" id="Phobius"/>
    </source>
</evidence>
<reference evidence="7" key="1">
    <citation type="submission" date="2023-10" db="EMBL/GenBank/DDBJ databases">
        <authorList>
            <person name="Chen Y."/>
            <person name="Shah S."/>
            <person name="Dougan E. K."/>
            <person name="Thang M."/>
            <person name="Chan C."/>
        </authorList>
    </citation>
    <scope>NUCLEOTIDE SEQUENCE [LARGE SCALE GENOMIC DNA]</scope>
</reference>
<organism evidence="7 8">
    <name type="scientific">Prorocentrum cordatum</name>
    <dbReference type="NCBI Taxonomy" id="2364126"/>
    <lineage>
        <taxon>Eukaryota</taxon>
        <taxon>Sar</taxon>
        <taxon>Alveolata</taxon>
        <taxon>Dinophyceae</taxon>
        <taxon>Prorocentrales</taxon>
        <taxon>Prorocentraceae</taxon>
        <taxon>Prorocentrum</taxon>
    </lineage>
</organism>
<feature type="transmembrane region" description="Helical" evidence="5">
    <location>
        <begin position="609"/>
        <end position="630"/>
    </location>
</feature>
<feature type="region of interest" description="Disordered" evidence="4">
    <location>
        <begin position="160"/>
        <end position="185"/>
    </location>
</feature>
<keyword evidence="5" id="KW-0812">Transmembrane</keyword>
<dbReference type="InterPro" id="IPR003653">
    <property type="entry name" value="Peptidase_C48_C"/>
</dbReference>
<keyword evidence="8" id="KW-1185">Reference proteome</keyword>
<dbReference type="InterPro" id="IPR038765">
    <property type="entry name" value="Papain-like_cys_pep_sf"/>
</dbReference>
<accession>A0ABN9PNB7</accession>
<feature type="transmembrane region" description="Helical" evidence="5">
    <location>
        <begin position="581"/>
        <end position="603"/>
    </location>
</feature>
<protein>
    <recommendedName>
        <fullName evidence="6">Ubiquitin-like protease family profile domain-containing protein</fullName>
    </recommendedName>
</protein>
<proteinExistence type="inferred from homology"/>
<keyword evidence="2" id="KW-0645">Protease</keyword>
<feature type="transmembrane region" description="Helical" evidence="5">
    <location>
        <begin position="420"/>
        <end position="443"/>
    </location>
</feature>
<dbReference type="Proteomes" id="UP001189429">
    <property type="component" value="Unassembled WGS sequence"/>
</dbReference>
<name>A0ABN9PNB7_9DINO</name>
<feature type="compositionally biased region" description="Polar residues" evidence="4">
    <location>
        <begin position="726"/>
        <end position="743"/>
    </location>
</feature>
<evidence type="ECO:0000259" key="6">
    <source>
        <dbReference type="PROSITE" id="PS50600"/>
    </source>
</evidence>
<feature type="transmembrane region" description="Helical" evidence="5">
    <location>
        <begin position="382"/>
        <end position="399"/>
    </location>
</feature>
<feature type="domain" description="Ubiquitin-like protease family profile" evidence="6">
    <location>
        <begin position="1"/>
        <end position="967"/>
    </location>
</feature>
<feature type="region of interest" description="Disordered" evidence="4">
    <location>
        <begin position="328"/>
        <end position="347"/>
    </location>
</feature>
<feature type="transmembrane region" description="Helical" evidence="5">
    <location>
        <begin position="253"/>
        <end position="274"/>
    </location>
</feature>
<sequence length="1169" mass="129953">MAFGAASGDEGWENVKGWTKRVALFSYRYLLLPVNSVTVSSVRHWWLAVVKLRGPSGRMAPSVVWLDSNQGPADLYAVVLRYPGGYPSYANYRPTEDPKADQAVAQMRYQRKRGERGERDRARCPNTDGYTQGRLGLRALERRGDAPVRAPHRHDPLVRRQRHVQRARVSASAGGPMRPPLANARGTSSGCGSWVRFVCSSARASPPFRESRGPGDRAPAAGWLSVTFACLVRPPRQRDAQDWRIFVYSWRPIVVLAVALPNFFLLAFFSDVAIVPGAGSYGTKLIDALADVSIPNVGLLLVAAAFFLTAVLYVLGWATWSDSYSASESDGDSEVEQDGHEDAHERSRRITRMSMSQFVTGFIAWTFFVVGCIMHALKWPFWSRMSIACLTLVLLWVMNSWRQSLRVRGKFQSVVRGQDFMTWCFACLFVTSVILAGLSMVHLHRHPDYLSWESYRNVNIVKSCGNVDERHCLYDKVLQQLAKNIKKLRGRDLTLKDCKQPSESEIVIEKPEAFSEVKTVCQLSETVFFTLFLTQFIYFAACLVTLVAWCCECYFRHSVSQSKSVPQNVEGAPNPYRIKKVLVMLMTLSFCLVFFVGLFAAVSGANVNVLNGMFSVGFAVFALSLAWAAWNASRIYEVLHANMDLTTTDAEKSQQFQWLQSGADDLKGLLDNEWVQALMFMSGVVPLFYMLEKTRLSVAHRCMQDKRRGSHTFDRVSNLFMSMLEGSSNEQSSPSDVSSTASRQGDAAGDPLRPLFSDGSSASSCPSVTHYAMPPINFKGWNVCSVLIKVCLLSEVYFSIQVGSKATFVFLSYMIEVLAPMELVFIMVMSCVVGFAMFMLPVVPGMAVYLFIGILIPKAVVDREEPEKQHDFAVFVRGVAIAVFLALILKLVACVGQYFIGYFLGQDIHIQKEFNVDQKPMRAAASVLTGRSDPCRPIGKIIVLVGGPDWPVSVVCGILKIDILDMLLYTIPVAVVQLPCIMSGAYMIKAKPNEQTDDSMWRNVWSLIAAAGQGMCALGAIYVGQLAYTQDPNLLKEPEDPDELETYRAVQELREMEKQDLAIWEKTLRDTRLLKGGCQPGAGWVIFFAACLSVASNAVLLGDGLAFENFELSSKISDDIDDYGLGGDPFNLVKPVGWIVLGAFAVSVTMHVLFVKAKAREAARERHDI</sequence>
<feature type="transmembrane region" description="Helical" evidence="5">
    <location>
        <begin position="967"/>
        <end position="988"/>
    </location>
</feature>
<comment type="similarity">
    <text evidence="1">Belongs to the peptidase C48 family.</text>
</comment>
<feature type="transmembrane region" description="Helical" evidence="5">
    <location>
        <begin position="1136"/>
        <end position="1155"/>
    </location>
</feature>
<feature type="transmembrane region" description="Helical" evidence="5">
    <location>
        <begin position="358"/>
        <end position="376"/>
    </location>
</feature>
<feature type="region of interest" description="Disordered" evidence="4">
    <location>
        <begin position="110"/>
        <end position="132"/>
    </location>
</feature>
<evidence type="ECO:0000313" key="7">
    <source>
        <dbReference type="EMBL" id="CAK0793078.1"/>
    </source>
</evidence>
<gene>
    <name evidence="7" type="ORF">PCOR1329_LOCUS3492</name>
</gene>
<feature type="transmembrane region" description="Helical" evidence="5">
    <location>
        <begin position="294"/>
        <end position="315"/>
    </location>
</feature>
<comment type="caution">
    <text evidence="7">The sequence shown here is derived from an EMBL/GenBank/DDBJ whole genome shotgun (WGS) entry which is preliminary data.</text>
</comment>